<evidence type="ECO:0000313" key="3">
    <source>
        <dbReference type="EMBL" id="RZS73116.1"/>
    </source>
</evidence>
<keyword evidence="1" id="KW-0456">Lyase</keyword>
<evidence type="ECO:0000256" key="1">
    <source>
        <dbReference type="ARBA" id="ARBA00023239"/>
    </source>
</evidence>
<dbReference type="InterPro" id="IPR011234">
    <property type="entry name" value="Fumarylacetoacetase-like_C"/>
</dbReference>
<dbReference type="GO" id="GO:0008684">
    <property type="term" value="F:2-oxopent-4-enoate hydratase activity"/>
    <property type="evidence" value="ECO:0007669"/>
    <property type="project" value="TreeGrafter"/>
</dbReference>
<proteinExistence type="predicted"/>
<dbReference type="SUPFAM" id="SSF56529">
    <property type="entry name" value="FAH"/>
    <property type="match status" value="1"/>
</dbReference>
<dbReference type="PANTHER" id="PTHR30143:SF0">
    <property type="entry name" value="2-KETO-4-PENTENOATE HYDRATASE"/>
    <property type="match status" value="1"/>
</dbReference>
<dbReference type="EMBL" id="SGWZ01000001">
    <property type="protein sequence ID" value="RZS73116.1"/>
    <property type="molecule type" value="Genomic_DNA"/>
</dbReference>
<dbReference type="GO" id="GO:0005737">
    <property type="term" value="C:cytoplasm"/>
    <property type="evidence" value="ECO:0007669"/>
    <property type="project" value="TreeGrafter"/>
</dbReference>
<gene>
    <name evidence="3" type="ORF">EV679_0304</name>
</gene>
<evidence type="ECO:0000259" key="2">
    <source>
        <dbReference type="Pfam" id="PF01557"/>
    </source>
</evidence>
<dbReference type="Proteomes" id="UP000292039">
    <property type="component" value="Unassembled WGS sequence"/>
</dbReference>
<organism evidence="3 4">
    <name type="scientific">Kerstersia gyiorum</name>
    <dbReference type="NCBI Taxonomy" id="206506"/>
    <lineage>
        <taxon>Bacteria</taxon>
        <taxon>Pseudomonadati</taxon>
        <taxon>Pseudomonadota</taxon>
        <taxon>Betaproteobacteria</taxon>
        <taxon>Burkholderiales</taxon>
        <taxon>Alcaligenaceae</taxon>
        <taxon>Kerstersia</taxon>
    </lineage>
</organism>
<dbReference type="PANTHER" id="PTHR30143">
    <property type="entry name" value="ACID HYDRATASE"/>
    <property type="match status" value="1"/>
</dbReference>
<dbReference type="Gene3D" id="3.90.850.10">
    <property type="entry name" value="Fumarylacetoacetase-like, C-terminal domain"/>
    <property type="match status" value="1"/>
</dbReference>
<dbReference type="AlphaFoldDB" id="A0A4Q7N0K6"/>
<protein>
    <submittedName>
        <fullName evidence="3">2-keto-4-pentenoate hydratase</fullName>
    </submittedName>
</protein>
<dbReference type="Pfam" id="PF01557">
    <property type="entry name" value="FAA_hydrolase"/>
    <property type="match status" value="1"/>
</dbReference>
<sequence length="281" mass="29290">MSPAGQTNDSNGESMNDSLQALADRLWAAQQSGQPTTPVRDEIARLAGHDGDALALAYAVQALLAERQQQRGARRIGRKIGLTSRAVQQQLGVAAPDFGALFADMAFGDGEEIPWARTMQPKAEAEIALVLERDLPHERHTFADVISATAYALPAIEVVGSRIANWDIRLVDTVADNASSGLFVLGSRPVRLAALDLVRCGMVMECRGDQVSVGAGAACLGNPLNAAVWLADTMVRLGSPLRAGDVVLTGALGPMASVRPGDVISAAIEGLGSVAAVFAAS</sequence>
<dbReference type="InterPro" id="IPR036663">
    <property type="entry name" value="Fumarylacetoacetase_C_sf"/>
</dbReference>
<accession>A0A4Q7N0K6</accession>
<feature type="domain" description="Fumarylacetoacetase-like C-terminal" evidence="2">
    <location>
        <begin position="89"/>
        <end position="276"/>
    </location>
</feature>
<comment type="caution">
    <text evidence="3">The sequence shown here is derived from an EMBL/GenBank/DDBJ whole genome shotgun (WGS) entry which is preliminary data.</text>
</comment>
<dbReference type="InterPro" id="IPR050772">
    <property type="entry name" value="Hydratase-Decarb/MhpD_sf"/>
</dbReference>
<reference evidence="3 4" key="1">
    <citation type="submission" date="2019-02" db="EMBL/GenBank/DDBJ databases">
        <title>Genomic Encyclopedia of Type Strains, Phase IV (KMG-IV): sequencing the most valuable type-strain genomes for metagenomic binning, comparative biology and taxonomic classification.</title>
        <authorList>
            <person name="Goeker M."/>
        </authorList>
    </citation>
    <scope>NUCLEOTIDE SEQUENCE [LARGE SCALE GENOMIC DNA]</scope>
    <source>
        <strain evidence="3 4">DSM 16618</strain>
    </source>
</reference>
<name>A0A4Q7N0K6_9BURK</name>
<evidence type="ECO:0000313" key="4">
    <source>
        <dbReference type="Proteomes" id="UP000292039"/>
    </source>
</evidence>